<name>A0A545SPP5_9GAMM</name>
<dbReference type="Pfam" id="PF05943">
    <property type="entry name" value="VipB"/>
    <property type="match status" value="1"/>
</dbReference>
<evidence type="ECO:0000259" key="1">
    <source>
        <dbReference type="Pfam" id="PF05943"/>
    </source>
</evidence>
<dbReference type="PANTHER" id="PTHR35565">
    <property type="entry name" value="CYTOPLASMIC PROTEIN-RELATED"/>
    <property type="match status" value="1"/>
</dbReference>
<gene>
    <name evidence="3" type="primary">tssC</name>
    <name evidence="3" type="ORF">FKG94_26530</name>
</gene>
<comment type="caution">
    <text evidence="3">The sequence shown here is derived from an EMBL/GenBank/DDBJ whole genome shotgun (WGS) entry which is preliminary data.</text>
</comment>
<accession>A0A545SPP5</accession>
<dbReference type="InterPro" id="IPR044032">
    <property type="entry name" value="TssC1_C"/>
</dbReference>
<proteinExistence type="predicted"/>
<dbReference type="PANTHER" id="PTHR35565:SF3">
    <property type="entry name" value="TYPE VI SECRETION SYSTEM SHEATH PROTEIN TSSC1"/>
    <property type="match status" value="1"/>
</dbReference>
<evidence type="ECO:0000259" key="2">
    <source>
        <dbReference type="Pfam" id="PF18945"/>
    </source>
</evidence>
<dbReference type="NCBIfam" id="TIGR03355">
    <property type="entry name" value="VI_chp_2"/>
    <property type="match status" value="1"/>
</dbReference>
<keyword evidence="4" id="KW-1185">Reference proteome</keyword>
<evidence type="ECO:0000313" key="3">
    <source>
        <dbReference type="EMBL" id="TQV66949.1"/>
    </source>
</evidence>
<feature type="domain" description="TssC1 N-terminal" evidence="1">
    <location>
        <begin position="51"/>
        <end position="360"/>
    </location>
</feature>
<dbReference type="OrthoDB" id="9764000at2"/>
<dbReference type="InterPro" id="IPR044031">
    <property type="entry name" value="TssC1_N"/>
</dbReference>
<dbReference type="InterPro" id="IPR010269">
    <property type="entry name" value="T6SS_TssC-like"/>
</dbReference>
<evidence type="ECO:0000313" key="4">
    <source>
        <dbReference type="Proteomes" id="UP000319732"/>
    </source>
</evidence>
<feature type="domain" description="TssC1 C-terminal" evidence="2">
    <location>
        <begin position="370"/>
        <end position="480"/>
    </location>
</feature>
<dbReference type="AlphaFoldDB" id="A0A545SPP5"/>
<dbReference type="Pfam" id="PF18945">
    <property type="entry name" value="VipB_2"/>
    <property type="match status" value="1"/>
</dbReference>
<protein>
    <submittedName>
        <fullName evidence="3">Type VI secretion system contractile sheath large subunit</fullName>
    </submittedName>
</protein>
<reference evidence="3 4" key="1">
    <citation type="submission" date="2019-06" db="EMBL/GenBank/DDBJ databases">
        <title>Whole genome sequence for Cellvibrionaceae sp. R142.</title>
        <authorList>
            <person name="Wang G."/>
        </authorList>
    </citation>
    <scope>NUCLEOTIDE SEQUENCE [LARGE SCALE GENOMIC DNA]</scope>
    <source>
        <strain evidence="3 4">R142</strain>
    </source>
</reference>
<sequence>MSEGGATGFDGDLISRFLSEPDPAQAIALWIENFAATGTVTGLSTSAWLSRQIALLDELVNEQLNCILHQPKLQQLESGWRGLWRLADTASHYSGVKLKVLNISWREVSKDIDRASDFDQSQLFQLIYSQEFGTAGGEPFGVLLGDYQVSHRPFAGHPYSDIPTLRGLAQIAAAAFAPFICAATPQLFGIDDFETLGQPINFQEVFRQREYIQWRSLRELEDARFLGVCLPRIIMRKPYTAHLVSYGGLLFNEQCEGDSGNYLWGNPCYAFGTVLIREFGEVGWFAHIRGVPRDYYGGGLVTGFPAIDYGLDSPGTATKILTEMVITDNNERQLSELGLMCLCHCYDTEFAAFQSCPSVQKARQFQGKAETANARISAMLQQVFCASRFAHYIKVMIRDKVGSFAGPGDCEQLLQEWFNRYATAREDLKWDMLARYPLRSARVQVRELPGKPGSYTSIIHLKPHYIVDHLVSELKLTTELALSGFGTGH</sequence>
<dbReference type="Proteomes" id="UP000319732">
    <property type="component" value="Unassembled WGS sequence"/>
</dbReference>
<organism evidence="3 4">
    <name type="scientific">Exilibacterium tricleocarpae</name>
    <dbReference type="NCBI Taxonomy" id="2591008"/>
    <lineage>
        <taxon>Bacteria</taxon>
        <taxon>Pseudomonadati</taxon>
        <taxon>Pseudomonadota</taxon>
        <taxon>Gammaproteobacteria</taxon>
        <taxon>Cellvibrionales</taxon>
        <taxon>Cellvibrionaceae</taxon>
        <taxon>Exilibacterium</taxon>
    </lineage>
</organism>
<dbReference type="EMBL" id="VHSG01000038">
    <property type="protein sequence ID" value="TQV66949.1"/>
    <property type="molecule type" value="Genomic_DNA"/>
</dbReference>